<dbReference type="CDD" id="cd19543">
    <property type="entry name" value="DCL_NRPS"/>
    <property type="match status" value="2"/>
</dbReference>
<dbReference type="InterPro" id="IPR001242">
    <property type="entry name" value="Condensation_dom"/>
</dbReference>
<dbReference type="GO" id="GO:0044550">
    <property type="term" value="P:secondary metabolite biosynthetic process"/>
    <property type="evidence" value="ECO:0007669"/>
    <property type="project" value="UniProtKB-ARBA"/>
</dbReference>
<dbReference type="InterPro" id="IPR025110">
    <property type="entry name" value="AMP-bd_C"/>
</dbReference>
<dbReference type="PROSITE" id="PS00455">
    <property type="entry name" value="AMP_BINDING"/>
    <property type="match status" value="4"/>
</dbReference>
<dbReference type="Pfam" id="PF00668">
    <property type="entry name" value="Condensation"/>
    <property type="match status" value="6"/>
</dbReference>
<dbReference type="FunFam" id="3.30.559.30:FF:000001">
    <property type="entry name" value="Non-ribosomal peptide synthetase"/>
    <property type="match status" value="1"/>
</dbReference>
<dbReference type="InterPro" id="IPR045851">
    <property type="entry name" value="AMP-bd_C_sf"/>
</dbReference>
<dbReference type="Pfam" id="PF00501">
    <property type="entry name" value="AMP-binding"/>
    <property type="match status" value="4"/>
</dbReference>
<evidence type="ECO:0000256" key="5">
    <source>
        <dbReference type="ARBA" id="ARBA00022598"/>
    </source>
</evidence>
<dbReference type="InterPro" id="IPR036736">
    <property type="entry name" value="ACP-like_sf"/>
</dbReference>
<accession>Q5DIV7</accession>
<dbReference type="PROSITE" id="PS00012">
    <property type="entry name" value="PHOSPHOPANTETHEINE"/>
    <property type="match status" value="3"/>
</dbReference>
<feature type="domain" description="Carrier" evidence="6">
    <location>
        <begin position="5060"/>
        <end position="5135"/>
    </location>
</feature>
<name>Q5DIV7_PSEAI</name>
<evidence type="ECO:0000256" key="4">
    <source>
        <dbReference type="ARBA" id="ARBA00022553"/>
    </source>
</evidence>
<dbReference type="InterPro" id="IPR010071">
    <property type="entry name" value="AA_adenyl_dom"/>
</dbReference>
<dbReference type="SMART" id="SM00823">
    <property type="entry name" value="PKS_PP"/>
    <property type="match status" value="4"/>
</dbReference>
<dbReference type="Gene3D" id="3.30.559.30">
    <property type="entry name" value="Nonribosomal peptide synthetase, condensation domain"/>
    <property type="match status" value="6"/>
</dbReference>
<dbReference type="Gene3D" id="3.30.559.10">
    <property type="entry name" value="Chloramphenicol acetyltransferase-like domain"/>
    <property type="match status" value="6"/>
</dbReference>
<dbReference type="FunFam" id="3.30.559.10:FF:000012">
    <property type="entry name" value="Non-ribosomal peptide synthetase"/>
    <property type="match status" value="2"/>
</dbReference>
<dbReference type="NCBIfam" id="TIGR01733">
    <property type="entry name" value="AA-adenyl-dom"/>
    <property type="match status" value="4"/>
</dbReference>
<evidence type="ECO:0000256" key="2">
    <source>
        <dbReference type="ARBA" id="ARBA00006432"/>
    </source>
</evidence>
<evidence type="ECO:0000256" key="3">
    <source>
        <dbReference type="ARBA" id="ARBA00022450"/>
    </source>
</evidence>
<dbReference type="NCBIfam" id="NF004282">
    <property type="entry name" value="PRK05691.1"/>
    <property type="match status" value="7"/>
</dbReference>
<dbReference type="FunFam" id="3.40.50.980:FF:000001">
    <property type="entry name" value="Non-ribosomal peptide synthetase"/>
    <property type="match status" value="4"/>
</dbReference>
<sequence>MHGRRLMNAEDSLKLARRFIELPVEKRRVFLETLRGEGIDFSLFPIPAGVSSAERDRLSYAQQRMWFLWHLEPQSGAYNLPSAVRLNGPLDRQALERAFASLVQRHETLRTVFPRGADDSLAQAPLQRPLEVAFEDCSGLPEAEQEARLREEAQRESLQPFDLCEGPLLRVRLIRLGEERHVLLLTLHHIVSDGWSMNVLIEEFSRFYSAYATGAEPGLPALPIQYADYALWQRSWLEAGEQERQLEYWRGKLGERHPVLELPTDHPRPAVPSYRGSRYEFSIEPALAEALRGTARRQGLTLFMLLLGGFNILLQRYSGQTDLRVGVPIANRNRAEVEGLIGLFVNTQVLRSVFDGRTSVATLLAGLKDTVLGAQAHQDLPFERLVEAFKVERSLSHSPLFQVMYNHQPLVADIEALDSVAGLSFGQLDWKSRTTQFDLSLDTYEKGGRLYAALTYATDLFEARTVERMARHWQNLLRGMLENPQASVDSLPMLDAEERYQLLEGWNATAAEYPLQRGVHRLFEEQVERTPTAPALAFGEERLDYAELNRRANRLAHALIERGVGADRLVGVAMERSIEMVVALMAILKAGGAYVPVDPEYPEERQAYMLEDSGVQLLLSQSHLKLPLAQGVQRIDLDQADAWLENHAENNPGVELNGENLAYVIYTSGSTGKPKGAGNRHSALSNRLCWMQQAYGLGVGDTVLQKTPFSFDVSVWEFFWPLMSGARLVVAAPGDHRDPAKLVELINREGVDTLHFVPSMLQAFLQDEDVASCTSLKRIVCSGEALPADAQQQVFAKLPQAGLYNLYGPTEAAIDVTHWTCVEEGKDAVPIGRPIANLACYILDGNLEPVPVGVLGELYLAGQGLARGYHQRPGLTAERFVASPFVAGERMYRTGDLARYRADGVIEYAGRIDHQVKLRGLRIELGEIEARLLEHPRVREAAVLAVDGRQLVGYVVLESEGGDWREALAAHLATSLPEYMVPAQWLALERMPLSPNGKLDRKALPAPEVSVAQAGYSAPRNAVERTLAEIWQDLLGVERVGLDDNFFSLGGDSIVSIQVVSRARQAGLQLSPRDLFQHQNIRSLALAAKAGAATAEQGPASGEVALAPVQRWFFEQSIPNRQHWNQSLLLQARQPLDGDRLGRALERLQAQHDALRLRFREERGAWHQAYAEQAGEPLWRRQAGSEEVLLALCEEAQRSLDLEQGPLLRALLVDMADGSQRLLLVIHHLAVDGVSWRILLEDLQRLYADLDADLGPRSSSYQAWSRHLHEQAGARLDELDYWQAQLHDAPHALPCENPHGALENRHERKLVLTLDAERTRQLLQEAPAAYRTQVNDLLLTALARATCRWSGDASVLVQLEGHGREDLGEAIDLSRTVGWFTSLFPLRLTPAADLGESLKAIKEQLRGVPDKGVGYGLLRYLAGEEAATRLAALPQPRITFNYLGRFDRQFDGAALLVPATESAGAAQDPCAPLANWLSIEGQVYGGELSLHWSFSREMFAEATVQRLVDDYARELHALIEHCLDPRHRGVTPSDFPLAGLSQTQLDELSLDPDSVRDIYPLSPMQQGMLFHSLHGTEGDYVNQLRMDIGGLDPDRFRAAWQATLDAHEILRSGFLWKDGWPQPLQVVFEQATLELRLAPPGSDPQRQAEAEREAGFDPARAPLQRLVLVPLANGRMHLIYTYHHILMDGWSNAQLLAEVLQRYAGQEVAAPVGRYRDYIGWLQSRDAMATEFFWRDRLASLEMPTRLARQARTEQPGQGEHLRELDPQTTRQLASFAQGQKVTLNTLVQAAWALLLQRHCGQETVAFGATVAGRPAELPGIEAQIGLFINTLPVIAAPQPQQSVAEYLQGMQALNLALREHEHTPLYDIQRWAGHGGEALFDSILVFENFPVAEALRQAPADLEFSTPSNHEQTNYPLTLGVTLGERLSLQYVYARRDFDAADIAELDRHLLHLLQRMAETPQAALGELALLDAGERQEALRDWQAPLEALPRGGVAAAFAHQAASAPEAIALVCGDEYLSYAELDMRAERLARGLRARGVAAEALVAIAAERSFDLVVGLLGILKAGAGYLPLDPNYPAERLAYMLRDSGARWLISQETLAERLPCPAEVERLPLETAAWPASADTRPLPEVAGETLAYVIYTSGSTGQPKGVAVSQAALVAHCQAAARTYGVGPGDCQLQFASISFDAAAEQLFVPLLAGARVLLGDAGQWSAQHLADEVERHAVTILDLPPAYLQQQAEELRHAGRRIAVRACILGGEAWDASLLTQQAVQAEAWFNAYGPTEAVITPLAWHCRTQEGGAPAIGRALGARRACILDAALQPCAPGMIGELYIGGQCLARGYLGRPGQTAERFVADPFSGSGERLYRTGDLARYRVDGQVEYLGRADQQIKIRGFRIEIGEIESQLLAHPYVAEAAVVAQDGVGGPLLAAYLVGRDAMRGEDLLAELRTWLAGRLPAYMQPTAWQVLSSLPLNANGKLDRKALPKVDAAARHQAGEPPREGLERSVAAIWEALLGVEGIARDEHFFELGGHSLSATRVVSRLRQDLELDVPLRILFERPVLADFAASLESQAASVAPVLQVLPRVAELPLSHAQQRMWFLWKLEPESAAYHLPSVLHVRGVLDQAALQQAFDWLVLRHETLRTRFEEVDGQARQTILANMPLRIVLEDCAGASEATLRQRVAEEIRQPFDLARGPLLRVRLLALAGQEHVLVITQHHIVSDGWSMQVMVDELLQAYAAARRGEQPTLAPLTLQYADYAAWHRAWLDSGEGARQLDYWRERLGAEQPVLELPADRVRPAQASGRGQRLDMALPVSLSEELLACARREGVTPFMLLLASFQVLLKRYSGQSDIRVGVPIANRNRAEVERLIGFFVNTQVLRCQVDAGLAFRDLLGRVREAALGAQAHQDLPFEQLVDALQPERNLSHSPLFQVMYNHQSGERQDAQVDGLHIESFAWDGAAAQFDLALDTWETPDGLGAALTYATDLFEARTVERMARHWQNLLRGMLENPQASVDSLPMLDAEERYQLLEGWNATAAEYPLQRGVHRLFEEQVERTPTAPALAFGEERLDYAELNRRANRLAHALIERGVGADRLVGVAMERSIEMVVALMAILKAGGAYVPVDPEYPEERQAYMLEDSGVELLLSQSHLKLPLAQGVQRIDLDRGAPWFEDYSEANPDIHLDGENLAYVIYTSGSTGKPKGAGNRHSALSNRLCWMQQAYGLGVGDTVLQKTPFSFDVSVWEFFWPLMSGARLVVAAPGDHRDPAKLVALINREGVDTLHFVPSMLQAFLQDEDVVSCTSLKRIVCSGEALPADAQQQVFAKLPQAGLYNLYGPTEAAIDVTHWTCVEEGKDAVPIGRPIANLACYILDGNLEPVPVGVLGELYLAGQGLARGYHQRPGLTAERFVASPFVAGERMYRTGDLARYRADGVIEYAGRIDHQVKLRGLRIELGEIEARLLEHPWVREAAVLAVDGKQLVGYVVLESESGDWREALAAHLAASLPEYMVPAQWLALERMPLSPNGKLDRKALPRPQAAAGQTHVAPQNEMERRIAAVWADVLKLEEVGATDNFFALGGDSIVSIQVVSRCRAAGIQFTPKDLFQQQTVQGLARVARVGAAVQMEQGPVSGETVLLPFQRLFFEQPIPNRQHWNQSLLLKPREALNAKALEAALQALVEHHDALRLRFHETDGTWHAEHAEATLGGALLWRAEAVDRQALESLCEESQRSLDLADGPLLRSLLVDMADGGQRLLLVIHHLVVDGVSWRILLEDLQRAYQQSLRGEAPRLPGKTSPFKAWAGRVSEHARGESMKAQLQFWRELLEGAPAELPCEHPQGALEQRFATSVQSRFDRSLTERLLKQAPAAYRTQVNDLLLTALARVVCRWSGASSSLVQLEGHGREELFADIDLSRTVGWFTSLFPVRLSPVADLGESLKAIKEQLRAIPDKGLGYGLLRYLAGEESARVLAGLPQARITFNYLGQFDAQFDEMALLDPAGESAGAEMDPGAPLDNWLSLNGRVFDGELSIDWSFSSQMFGEDQVRRLADDYVAELTALVDFCCDSPRHGATPSDFPLAGLDQARLDALPVALEEVEDIYPLSPMQQGMLFHSLYEQASSDYINQMRVDVSGLDIPRFRAAWQSALDRHAILRSGFAWQGELQQPLQIVYRQRQLPFAEEDLSQAANRDAALLALAAAERERGFELQRAPLLRLLLVKTAEGEHHLIYTHHHILLDGWSNAQLLSEVLESYAGRSPEQLRDGRYSDYIAWLQRQDAAATEAFWREQMAALDEPTRLVEALAQPGLTSANGVGEHLREVDATATARLRDFARRHQVTLNTLVQAGWALLLQRYTGQHTVVFGATVSGRPADLPGVENQVGLFINTLPVVVTLAPQMTLDELLQGLQRQNLALREQEHTPLFELQRWAGFGGEAVFDNLLVFENYPVDEVLERSSAGGVRFGAVAMHEQTNYPLALALGGGDSLSLQFSYDRGLFPAATIERLGRHLTTLLEAFAEHPQRRLVDLQMLEKAELSAIGAIWNRSDSGYPATPLVHQRVAERARMAPDAVAVIFDEEKLTYAELDSRANRLAHALIARGVGPEVRVAIAMQRSAEIMVAFLAVLKAGGAYVPLDIEYPRERLLYMMQDSRAHLLLTHSHLLERLPIPEGLSCLSVDREEEWAGFPAHDPEVALHGDNLAYVIYTSGSTGMPKGVAVSHGPLIAHIVATGERYEMTPEDCELHFMSFAFDGSHEGWMHPLINGARVLIRDDSLWLPERTYAEMHRHGVTVGVFPPVYLQQLAEHAERDGNPPPVRVYCFGGDAVAQASYDLAWRALKPKYLFNGYGPTETVVTPLLWKARAGDACGAAYMPIGTLLGNRSGYILDGQLNLLPVGVAGELYLGGEGVARGYLERPALTAERFVPDPFGAPGSRLYRSGDLTRGRADGVVDYLGRVDHQVKIRGFRIELGEIEARLREHPAVREAVVVAQPGAVGQQLVGYVVAQEPAVADSPEAQAECRAQLKTALRERLPEYMVPSHLLFLARMPLTPNGKLDRKGLPQPDASLLQQVYVAPRSDLEQQVAGIWAEVLQLQQVGLDDNFFELGGHSLLAIQVTARMQSEVGVELPLAALFQTESLQAYAELAAAQTSSNDTDFDDLREFMSELEAI</sequence>
<dbReference type="BioCyc" id="MetaCyc:MONOMER-15311"/>
<dbReference type="CDD" id="cd19531">
    <property type="entry name" value="LCL_NRPS-like"/>
    <property type="match status" value="2"/>
</dbReference>
<dbReference type="CDD" id="cd17646">
    <property type="entry name" value="A_NRPS_AB3403-like"/>
    <property type="match status" value="1"/>
</dbReference>
<organism evidence="7">
    <name type="scientific">Pseudomonas aeruginosa</name>
    <dbReference type="NCBI Taxonomy" id="287"/>
    <lineage>
        <taxon>Bacteria</taxon>
        <taxon>Pseudomonadati</taxon>
        <taxon>Pseudomonadota</taxon>
        <taxon>Gammaproteobacteria</taxon>
        <taxon>Pseudomonadales</taxon>
        <taxon>Pseudomonadaceae</taxon>
        <taxon>Pseudomonas</taxon>
    </lineage>
</organism>
<evidence type="ECO:0000313" key="7">
    <source>
        <dbReference type="EMBL" id="AAX16297.1"/>
    </source>
</evidence>
<dbReference type="Pfam" id="PF13193">
    <property type="entry name" value="AMP-binding_C"/>
    <property type="match status" value="4"/>
</dbReference>
<dbReference type="PROSITE" id="PS50075">
    <property type="entry name" value="CARRIER"/>
    <property type="match status" value="4"/>
</dbReference>
<protein>
    <submittedName>
        <fullName evidence="7">PvdI</fullName>
    </submittedName>
</protein>
<dbReference type="EMBL" id="AY765259">
    <property type="protein sequence ID" value="AAX16297.1"/>
    <property type="molecule type" value="Genomic_DNA"/>
</dbReference>
<dbReference type="CDD" id="cd05930">
    <property type="entry name" value="A_NRPS"/>
    <property type="match status" value="1"/>
</dbReference>
<dbReference type="Gene3D" id="3.30.300.30">
    <property type="match status" value="4"/>
</dbReference>
<dbReference type="Gene3D" id="1.10.1200.10">
    <property type="entry name" value="ACP-like"/>
    <property type="match status" value="3"/>
</dbReference>
<dbReference type="Pfam" id="PF00550">
    <property type="entry name" value="PP-binding"/>
    <property type="match status" value="4"/>
</dbReference>
<dbReference type="InterPro" id="IPR029058">
    <property type="entry name" value="AB_hydrolase_fold"/>
</dbReference>
<dbReference type="NCBIfam" id="TIGR01720">
    <property type="entry name" value="NRPS-para261"/>
    <property type="match status" value="2"/>
</dbReference>
<dbReference type="SUPFAM" id="SSF52777">
    <property type="entry name" value="CoA-dependent acyltransferases"/>
    <property type="match status" value="12"/>
</dbReference>
<dbReference type="FunFam" id="3.30.300.30:FF:000010">
    <property type="entry name" value="Enterobactin synthetase component F"/>
    <property type="match status" value="3"/>
</dbReference>
<feature type="domain" description="Carrier" evidence="6">
    <location>
        <begin position="2499"/>
        <end position="2574"/>
    </location>
</feature>
<dbReference type="Gene3D" id="2.30.38.10">
    <property type="entry name" value="Luciferase, Domain 3"/>
    <property type="match status" value="4"/>
</dbReference>
<dbReference type="CDD" id="cd17649">
    <property type="entry name" value="A_NRPS_PvdJ-like"/>
    <property type="match status" value="2"/>
</dbReference>
<gene>
    <name evidence="7" type="primary">pvdI</name>
</gene>
<keyword evidence="3" id="KW-0596">Phosphopantetheine</keyword>
<dbReference type="GO" id="GO:0031177">
    <property type="term" value="F:phosphopantetheine binding"/>
    <property type="evidence" value="ECO:0007669"/>
    <property type="project" value="InterPro"/>
</dbReference>
<evidence type="ECO:0000256" key="1">
    <source>
        <dbReference type="ARBA" id="ARBA00001957"/>
    </source>
</evidence>
<dbReference type="InterPro" id="IPR010060">
    <property type="entry name" value="NRPS_synth"/>
</dbReference>
<dbReference type="SUPFAM" id="SSF56801">
    <property type="entry name" value="Acetyl-CoA synthetase-like"/>
    <property type="match status" value="4"/>
</dbReference>
<dbReference type="CDD" id="cd19534">
    <property type="entry name" value="E_NRPS"/>
    <property type="match status" value="2"/>
</dbReference>
<dbReference type="FunFam" id="1.10.1200.10:FF:000005">
    <property type="entry name" value="Nonribosomal peptide synthetase 1"/>
    <property type="match status" value="3"/>
</dbReference>
<feature type="domain" description="Carrier" evidence="6">
    <location>
        <begin position="3544"/>
        <end position="3618"/>
    </location>
</feature>
<dbReference type="Gene3D" id="3.40.50.1820">
    <property type="entry name" value="alpha/beta hydrolase"/>
    <property type="match status" value="1"/>
</dbReference>
<dbReference type="InterPro" id="IPR000873">
    <property type="entry name" value="AMP-dep_synth/lig_dom"/>
</dbReference>
<keyword evidence="4" id="KW-0597">Phosphoprotein</keyword>
<dbReference type="FunFam" id="3.30.300.30:FF:000015">
    <property type="entry name" value="Nonribosomal peptide synthase SidD"/>
    <property type="match status" value="1"/>
</dbReference>
<comment type="cofactor">
    <cofactor evidence="1">
        <name>pantetheine 4'-phosphate</name>
        <dbReference type="ChEBI" id="CHEBI:47942"/>
    </cofactor>
</comment>
<keyword evidence="5" id="KW-0436">Ligase</keyword>
<dbReference type="FunFam" id="3.40.50.980:FF:000002">
    <property type="entry name" value="Enterobactin synthetase component F"/>
    <property type="match status" value="2"/>
</dbReference>
<dbReference type="GO" id="GO:0016874">
    <property type="term" value="F:ligase activity"/>
    <property type="evidence" value="ECO:0007669"/>
    <property type="project" value="UniProtKB-KW"/>
</dbReference>
<dbReference type="InterPro" id="IPR009081">
    <property type="entry name" value="PP-bd_ACP"/>
</dbReference>
<reference evidence="7" key="1">
    <citation type="journal article" date="2005" name="J. Bacteriol.">
        <title>Evidence for diversifying selection at the pyoverdine locus of Pseudomonas aeruginosa.</title>
        <authorList>
            <person name="Smith E.E."/>
            <person name="Sims E.H."/>
            <person name="Spencer D.H."/>
            <person name="Kaul R."/>
            <person name="Olson M.V."/>
        </authorList>
    </citation>
    <scope>NUCLEOTIDE SEQUENCE</scope>
    <source>
        <strain evidence="7">10-15</strain>
    </source>
</reference>
<dbReference type="InterPro" id="IPR006162">
    <property type="entry name" value="Ppantetheine_attach_site"/>
</dbReference>
<dbReference type="FunFam" id="2.30.38.10:FF:000001">
    <property type="entry name" value="Non-ribosomal peptide synthetase PvdI"/>
    <property type="match status" value="3"/>
</dbReference>
<dbReference type="FunFam" id="3.40.50.12780:FF:000012">
    <property type="entry name" value="Non-ribosomal peptide synthetase"/>
    <property type="match status" value="3"/>
</dbReference>
<dbReference type="FunFam" id="1.10.1200.10:FF:000016">
    <property type="entry name" value="Non-ribosomal peptide synthase"/>
    <property type="match status" value="1"/>
</dbReference>
<dbReference type="InterPro" id="IPR023213">
    <property type="entry name" value="CAT-like_dom_sf"/>
</dbReference>
<dbReference type="SUPFAM" id="SSF47336">
    <property type="entry name" value="ACP-like"/>
    <property type="match status" value="4"/>
</dbReference>
<dbReference type="InterPro" id="IPR020806">
    <property type="entry name" value="PKS_PP-bd"/>
</dbReference>
<proteinExistence type="inferred from homology"/>
<dbReference type="PANTHER" id="PTHR45398">
    <property type="match status" value="1"/>
</dbReference>
<dbReference type="InterPro" id="IPR020845">
    <property type="entry name" value="AMP-binding_CS"/>
</dbReference>
<evidence type="ECO:0000259" key="6">
    <source>
        <dbReference type="PROSITE" id="PS50075"/>
    </source>
</evidence>
<dbReference type="PANTHER" id="PTHR45398:SF1">
    <property type="entry name" value="ENZYME, PUTATIVE (JCVI)-RELATED"/>
    <property type="match status" value="1"/>
</dbReference>
<comment type="similarity">
    <text evidence="2">Belongs to the ATP-dependent AMP-binding enzyme family.</text>
</comment>
<feature type="domain" description="Carrier" evidence="6">
    <location>
        <begin position="1018"/>
        <end position="1092"/>
    </location>
</feature>
<dbReference type="NCBIfam" id="NF003417">
    <property type="entry name" value="PRK04813.1"/>
    <property type="match status" value="4"/>
</dbReference>
<dbReference type="GO" id="GO:0043041">
    <property type="term" value="P:amino acid activation for nonribosomal peptide biosynthetic process"/>
    <property type="evidence" value="ECO:0007669"/>
    <property type="project" value="UniProtKB-ARBA"/>
</dbReference>
<dbReference type="Gene3D" id="3.40.50.980">
    <property type="match status" value="8"/>
</dbReference>
<dbReference type="GO" id="GO:0072330">
    <property type="term" value="P:monocarboxylic acid biosynthetic process"/>
    <property type="evidence" value="ECO:0007669"/>
    <property type="project" value="UniProtKB-ARBA"/>
</dbReference>